<dbReference type="GO" id="GO:0006412">
    <property type="term" value="P:translation"/>
    <property type="evidence" value="ECO:0007669"/>
    <property type="project" value="UniProtKB-UniRule"/>
</dbReference>
<dbReference type="OrthoDB" id="9801333at2"/>
<evidence type="ECO:0000256" key="1">
    <source>
        <dbReference type="ARBA" id="ARBA00007596"/>
    </source>
</evidence>
<dbReference type="NCBIfam" id="NF001764">
    <property type="entry name" value="PRK00504.1"/>
    <property type="match status" value="1"/>
</dbReference>
<evidence type="ECO:0000313" key="6">
    <source>
        <dbReference type="EMBL" id="SDZ62409.1"/>
    </source>
</evidence>
<dbReference type="GO" id="GO:0005840">
    <property type="term" value="C:ribosome"/>
    <property type="evidence" value="ECO:0007669"/>
    <property type="project" value="UniProtKB-KW"/>
</dbReference>
<keyword evidence="7" id="KW-1185">Reference proteome</keyword>
<gene>
    <name evidence="5" type="primary">rpmG</name>
    <name evidence="6" type="ORF">SAMN05421736_12221</name>
</gene>
<proteinExistence type="inferred from homology"/>
<evidence type="ECO:0000256" key="5">
    <source>
        <dbReference type="HAMAP-Rule" id="MF_00294"/>
    </source>
</evidence>
<dbReference type="Pfam" id="PF00471">
    <property type="entry name" value="Ribosomal_L33"/>
    <property type="match status" value="1"/>
</dbReference>
<dbReference type="GO" id="GO:0005737">
    <property type="term" value="C:cytoplasm"/>
    <property type="evidence" value="ECO:0007669"/>
    <property type="project" value="UniProtKB-ARBA"/>
</dbReference>
<evidence type="ECO:0000256" key="4">
    <source>
        <dbReference type="ARBA" id="ARBA00035176"/>
    </source>
</evidence>
<keyword evidence="2 5" id="KW-0689">Ribosomal protein</keyword>
<dbReference type="NCBIfam" id="NF001860">
    <property type="entry name" value="PRK00595.1"/>
    <property type="match status" value="1"/>
</dbReference>
<keyword evidence="3 5" id="KW-0687">Ribonucleoprotein</keyword>
<protein>
    <recommendedName>
        <fullName evidence="4 5">Large ribosomal subunit protein bL33</fullName>
    </recommendedName>
</protein>
<name>A0A1H3UL24_9BACI</name>
<dbReference type="InterPro" id="IPR001705">
    <property type="entry name" value="Ribosomal_bL33"/>
</dbReference>
<dbReference type="GO" id="GO:0003735">
    <property type="term" value="F:structural constituent of ribosome"/>
    <property type="evidence" value="ECO:0007669"/>
    <property type="project" value="InterPro"/>
</dbReference>
<dbReference type="InterPro" id="IPR038584">
    <property type="entry name" value="Ribosomal_bL33_sf"/>
</dbReference>
<dbReference type="InterPro" id="IPR011332">
    <property type="entry name" value="Ribosomal_zn-bd"/>
</dbReference>
<dbReference type="Proteomes" id="UP000198935">
    <property type="component" value="Unassembled WGS sequence"/>
</dbReference>
<dbReference type="EMBL" id="FNPI01000022">
    <property type="protein sequence ID" value="SDZ62409.1"/>
    <property type="molecule type" value="Genomic_DNA"/>
</dbReference>
<evidence type="ECO:0000256" key="2">
    <source>
        <dbReference type="ARBA" id="ARBA00022980"/>
    </source>
</evidence>
<accession>A0A1H3UL24</accession>
<sequence>MSQKVILACEECKSRNYTTNKTAQDRMNRLHIKKFCSTCGKHTVHVETK</sequence>
<dbReference type="Gene3D" id="2.20.28.120">
    <property type="entry name" value="Ribosomal protein L33"/>
    <property type="match status" value="1"/>
</dbReference>
<reference evidence="7" key="1">
    <citation type="submission" date="2016-10" db="EMBL/GenBank/DDBJ databases">
        <authorList>
            <person name="Varghese N."/>
            <person name="Submissions S."/>
        </authorList>
    </citation>
    <scope>NUCLEOTIDE SEQUENCE [LARGE SCALE GENOMIC DNA]</scope>
    <source>
        <strain evidence="7">SP</strain>
    </source>
</reference>
<dbReference type="SUPFAM" id="SSF57829">
    <property type="entry name" value="Zn-binding ribosomal proteins"/>
    <property type="match status" value="1"/>
</dbReference>
<dbReference type="PANTHER" id="PTHR43168">
    <property type="entry name" value="50S RIBOSOMAL PROTEIN L33, CHLOROPLASTIC"/>
    <property type="match status" value="1"/>
</dbReference>
<comment type="similarity">
    <text evidence="1 5">Belongs to the bacterial ribosomal protein bL33 family.</text>
</comment>
<organism evidence="6 7">
    <name type="scientific">Evansella caseinilytica</name>
    <dbReference type="NCBI Taxonomy" id="1503961"/>
    <lineage>
        <taxon>Bacteria</taxon>
        <taxon>Bacillati</taxon>
        <taxon>Bacillota</taxon>
        <taxon>Bacilli</taxon>
        <taxon>Bacillales</taxon>
        <taxon>Bacillaceae</taxon>
        <taxon>Evansella</taxon>
    </lineage>
</organism>
<dbReference type="PANTHER" id="PTHR43168:SF5">
    <property type="entry name" value="LARGE RIBOSOMAL SUBUNIT PROTEIN BL33B"/>
    <property type="match status" value="1"/>
</dbReference>
<evidence type="ECO:0000313" key="7">
    <source>
        <dbReference type="Proteomes" id="UP000198935"/>
    </source>
</evidence>
<dbReference type="GO" id="GO:1990904">
    <property type="term" value="C:ribonucleoprotein complex"/>
    <property type="evidence" value="ECO:0007669"/>
    <property type="project" value="UniProtKB-KW"/>
</dbReference>
<dbReference type="HAMAP" id="MF_00294">
    <property type="entry name" value="Ribosomal_bL33"/>
    <property type="match status" value="1"/>
</dbReference>
<dbReference type="NCBIfam" id="TIGR01023">
    <property type="entry name" value="rpmG_bact"/>
    <property type="match status" value="1"/>
</dbReference>
<dbReference type="AlphaFoldDB" id="A0A1H3UL24"/>
<dbReference type="STRING" id="1503961.SAMN05421736_12221"/>
<evidence type="ECO:0000256" key="3">
    <source>
        <dbReference type="ARBA" id="ARBA00023274"/>
    </source>
</evidence>